<evidence type="ECO:0000256" key="1">
    <source>
        <dbReference type="SAM" id="MobiDB-lite"/>
    </source>
</evidence>
<dbReference type="InterPro" id="IPR013977">
    <property type="entry name" value="GcvT_C"/>
</dbReference>
<sequence length="226" mass="24716">MPPWESAGVLFDALLTAVTAAAGSQPGWAPATHCAPRWATRCTAMNCRPTSRRCRPVRLGDRLDEGGVFRARRVAGRESGGSTAAAARAARGRPRVLRPDLAVFDGDTKIGVTTSGTFSPTLKTGIALALIDTEARVEDGQHVTVDVRAAPSNARWCARRSSNRKPGRRAWIQSQDDQRPPRVHGFAHRKPDARRGTRIDFGRSGFRQIPHRPYGVDRLRRRPGLA</sequence>
<feature type="domain" description="Aminomethyltransferase C-terminal" evidence="2">
    <location>
        <begin position="95"/>
        <end position="158"/>
    </location>
</feature>
<feature type="region of interest" description="Disordered" evidence="1">
    <location>
        <begin position="160"/>
        <end position="198"/>
    </location>
</feature>
<dbReference type="InterPro" id="IPR029043">
    <property type="entry name" value="GcvT/YgfZ_C"/>
</dbReference>
<dbReference type="AlphaFoldDB" id="X8DC94"/>
<organism evidence="3">
    <name type="scientific">Mycobacterium xenopi 4042</name>
    <dbReference type="NCBI Taxonomy" id="1299334"/>
    <lineage>
        <taxon>Bacteria</taxon>
        <taxon>Bacillati</taxon>
        <taxon>Actinomycetota</taxon>
        <taxon>Actinomycetes</taxon>
        <taxon>Mycobacteriales</taxon>
        <taxon>Mycobacteriaceae</taxon>
        <taxon>Mycobacterium</taxon>
    </lineage>
</organism>
<name>X8DC94_MYCXE</name>
<accession>X8DC94</accession>
<gene>
    <name evidence="3" type="ORF">I553_8168</name>
</gene>
<reference evidence="3" key="1">
    <citation type="submission" date="2014-01" db="EMBL/GenBank/DDBJ databases">
        <authorList>
            <person name="Brown-Elliot B."/>
            <person name="Wallace R."/>
            <person name="Lenaerts A."/>
            <person name="Ordway D."/>
            <person name="DeGroote M.A."/>
            <person name="Parker T."/>
            <person name="Sizemore C."/>
            <person name="Tallon L.J."/>
            <person name="Sadzewicz L.K."/>
            <person name="Sengamalay N."/>
            <person name="Fraser C.M."/>
            <person name="Hine E."/>
            <person name="Shefchek K.A."/>
            <person name="Das S.P."/>
            <person name="Tettelin H."/>
        </authorList>
    </citation>
    <scope>NUCLEOTIDE SEQUENCE [LARGE SCALE GENOMIC DNA]</scope>
    <source>
        <strain evidence="3">4042</strain>
    </source>
</reference>
<evidence type="ECO:0000313" key="3">
    <source>
        <dbReference type="EMBL" id="EUA65681.1"/>
    </source>
</evidence>
<dbReference type="EMBL" id="JAOB01000026">
    <property type="protein sequence ID" value="EUA65681.1"/>
    <property type="molecule type" value="Genomic_DNA"/>
</dbReference>
<evidence type="ECO:0000259" key="2">
    <source>
        <dbReference type="Pfam" id="PF08669"/>
    </source>
</evidence>
<comment type="caution">
    <text evidence="3">The sequence shown here is derived from an EMBL/GenBank/DDBJ whole genome shotgun (WGS) entry which is preliminary data.</text>
</comment>
<dbReference type="Gene3D" id="2.40.30.110">
    <property type="entry name" value="Aminomethyltransferase beta-barrel domains"/>
    <property type="match status" value="1"/>
</dbReference>
<feature type="compositionally biased region" description="Basic and acidic residues" evidence="1">
    <location>
        <begin position="189"/>
        <end position="198"/>
    </location>
</feature>
<dbReference type="Pfam" id="PF08669">
    <property type="entry name" value="GCV_T_C"/>
    <property type="match status" value="1"/>
</dbReference>
<dbReference type="SUPFAM" id="SSF101790">
    <property type="entry name" value="Aminomethyltransferase beta-barrel domain"/>
    <property type="match status" value="1"/>
</dbReference>
<protein>
    <submittedName>
        <fullName evidence="3">Glycine cleavage T-C-terminal barrel domain protein</fullName>
    </submittedName>
</protein>
<proteinExistence type="predicted"/>
<dbReference type="PATRIC" id="fig|1299334.3.peg.2328"/>